<keyword evidence="9 11" id="KW-0472">Membrane</keyword>
<evidence type="ECO:0000256" key="3">
    <source>
        <dbReference type="ARBA" id="ARBA00022452"/>
    </source>
</evidence>
<feature type="region of interest" description="Disordered" evidence="13">
    <location>
        <begin position="1"/>
        <end position="20"/>
    </location>
</feature>
<dbReference type="GO" id="GO:0009279">
    <property type="term" value="C:cell outer membrane"/>
    <property type="evidence" value="ECO:0007669"/>
    <property type="project" value="UniProtKB-SubCell"/>
</dbReference>
<comment type="caution">
    <text evidence="17">The sequence shown here is derived from an EMBL/GenBank/DDBJ whole genome shotgun (WGS) entry which is preliminary data.</text>
</comment>
<evidence type="ECO:0000259" key="16">
    <source>
        <dbReference type="Pfam" id="PF07715"/>
    </source>
</evidence>
<evidence type="ECO:0000256" key="1">
    <source>
        <dbReference type="ARBA" id="ARBA00004571"/>
    </source>
</evidence>
<evidence type="ECO:0000256" key="14">
    <source>
        <dbReference type="SAM" id="SignalP"/>
    </source>
</evidence>
<evidence type="ECO:0000256" key="13">
    <source>
        <dbReference type="SAM" id="MobiDB-lite"/>
    </source>
</evidence>
<keyword evidence="10 11" id="KW-0998">Cell outer membrane</keyword>
<protein>
    <recommendedName>
        <fullName evidence="19">TonB-dependent receptor</fullName>
    </recommendedName>
</protein>
<evidence type="ECO:0000256" key="6">
    <source>
        <dbReference type="ARBA" id="ARBA00023004"/>
    </source>
</evidence>
<feature type="domain" description="TonB-dependent receptor plug" evidence="16">
    <location>
        <begin position="68"/>
        <end position="174"/>
    </location>
</feature>
<dbReference type="GO" id="GO:0006826">
    <property type="term" value="P:iron ion transport"/>
    <property type="evidence" value="ECO:0007669"/>
    <property type="project" value="UniProtKB-KW"/>
</dbReference>
<dbReference type="PROSITE" id="PS52016">
    <property type="entry name" value="TONB_DEPENDENT_REC_3"/>
    <property type="match status" value="1"/>
</dbReference>
<keyword evidence="14" id="KW-0732">Signal</keyword>
<keyword evidence="4" id="KW-0410">Iron transport</keyword>
<dbReference type="Pfam" id="PF07715">
    <property type="entry name" value="Plug"/>
    <property type="match status" value="1"/>
</dbReference>
<keyword evidence="2 11" id="KW-0813">Transport</keyword>
<dbReference type="Proteomes" id="UP000249393">
    <property type="component" value="Unassembled WGS sequence"/>
</dbReference>
<comment type="similarity">
    <text evidence="11 12">Belongs to the TonB-dependent receptor family.</text>
</comment>
<evidence type="ECO:0000313" key="17">
    <source>
        <dbReference type="EMBL" id="PZR32413.1"/>
    </source>
</evidence>
<dbReference type="AlphaFoldDB" id="A0A2W5V3H7"/>
<dbReference type="EMBL" id="QFQZ01000061">
    <property type="protein sequence ID" value="PZR32413.1"/>
    <property type="molecule type" value="Genomic_DNA"/>
</dbReference>
<feature type="domain" description="TonB-dependent receptor-like beta-barrel" evidence="15">
    <location>
        <begin position="280"/>
        <end position="747"/>
    </location>
</feature>
<evidence type="ECO:0000256" key="2">
    <source>
        <dbReference type="ARBA" id="ARBA00022448"/>
    </source>
</evidence>
<dbReference type="InterPro" id="IPR039426">
    <property type="entry name" value="TonB-dep_rcpt-like"/>
</dbReference>
<dbReference type="InterPro" id="IPR012910">
    <property type="entry name" value="Plug_dom"/>
</dbReference>
<feature type="signal peptide" evidence="14">
    <location>
        <begin position="1"/>
        <end position="44"/>
    </location>
</feature>
<evidence type="ECO:0000256" key="8">
    <source>
        <dbReference type="ARBA" id="ARBA00023077"/>
    </source>
</evidence>
<dbReference type="PANTHER" id="PTHR32552:SF81">
    <property type="entry name" value="TONB-DEPENDENT OUTER MEMBRANE RECEPTOR"/>
    <property type="match status" value="1"/>
</dbReference>
<evidence type="ECO:0000256" key="4">
    <source>
        <dbReference type="ARBA" id="ARBA00022496"/>
    </source>
</evidence>
<evidence type="ECO:0000256" key="11">
    <source>
        <dbReference type="PROSITE-ProRule" id="PRU01360"/>
    </source>
</evidence>
<reference evidence="17 18" key="1">
    <citation type="submission" date="2017-08" db="EMBL/GenBank/DDBJ databases">
        <title>Infants hospitalized years apart are colonized by the same room-sourced microbial strains.</title>
        <authorList>
            <person name="Brooks B."/>
            <person name="Olm M.R."/>
            <person name="Firek B.A."/>
            <person name="Baker R."/>
            <person name="Thomas B.C."/>
            <person name="Morowitz M.J."/>
            <person name="Banfield J.F."/>
        </authorList>
    </citation>
    <scope>NUCLEOTIDE SEQUENCE [LARGE SCALE GENOMIC DNA]</scope>
    <source>
        <strain evidence="17">S2_003_000_R2_4</strain>
    </source>
</reference>
<evidence type="ECO:0000256" key="7">
    <source>
        <dbReference type="ARBA" id="ARBA00023065"/>
    </source>
</evidence>
<keyword evidence="7" id="KW-0406">Ion transport</keyword>
<gene>
    <name evidence="17" type="ORF">DI526_16720</name>
</gene>
<organism evidence="17 18">
    <name type="scientific">Caulobacter segnis</name>
    <dbReference type="NCBI Taxonomy" id="88688"/>
    <lineage>
        <taxon>Bacteria</taxon>
        <taxon>Pseudomonadati</taxon>
        <taxon>Pseudomonadota</taxon>
        <taxon>Alphaproteobacteria</taxon>
        <taxon>Caulobacterales</taxon>
        <taxon>Caulobacteraceae</taxon>
        <taxon>Caulobacter</taxon>
    </lineage>
</organism>
<name>A0A2W5V3H7_9CAUL</name>
<keyword evidence="3 11" id="KW-1134">Transmembrane beta strand</keyword>
<proteinExistence type="inferred from homology"/>
<evidence type="ECO:0000256" key="10">
    <source>
        <dbReference type="ARBA" id="ARBA00023237"/>
    </source>
</evidence>
<sequence length="784" mass="84621">MVGRRAGACVGTPRGRSMKSKSRKRVLLAGALGGLMTSTAPALAAEPGTEDTAVDQIVISARRREEKLQDAPITVSAVSGRVLRTERLDRVADYAAKIANFAALQQNARVSTLTVRGVGGNANSDGSEAGVGLMVDGVFFTHPGFSWLDFVDLDHIELARGPQGTLLGKNTTIGALVVTTKAPSFAPEAEVSATIANRQRYQLRANLSGPLAGDKVAGRLTLSGDTGGGWIRNRADGKRYLDNHRWAVRGQLLFDPNAAFSDRLIVEHYDTEEYNNHTPPVGDPLTYANGTPRNGWARRLQAGFGYAPSYDVEHPDYDSQARAVARTDGVSNIATFKLGDYGLTSVSAWRRFYYRPENDSDYTPYPIFRTGYDVDVDQYSQELRLASPEGGEVDWQTGIYLLKQQVRSTYRVRLLSKATAFFVSPLLPDAVLDGVEADQVGLADTKSAALFGHGTWHVSPRAALAAGLRYTHEDREASNTAFSFGGAALTGRLAPYRAAVTGADFTVRGRRKDGSLSWLINPSYRISQGVLAYASVSYGEKSGAANLGARPGDRIIIDPETSTDYELGLKTTLAGGRATLNVNLYRDTIDGYQAPYVDPTGATTRSYLANAGKVRLRGIEAEGAAQVTPRLNLAFATAWGEAVYVAYRDAPPPAELTYAGAAPTADLSGEQTPFAPNWTGNVSARWEQPLASDLSLFAYANETWRSRRNLNPLSSYGRQQGYALTNAGIGLRGRGDRWSVTLWAKNLLDKRYAVAFSAATAVTPYTVILGDPRTVGVTLSARPF</sequence>
<accession>A0A2W5V3H7</accession>
<comment type="subcellular location">
    <subcellularLocation>
        <location evidence="1 11">Cell outer membrane</location>
        <topology evidence="1 11">Multi-pass membrane protein</topology>
    </subcellularLocation>
</comment>
<keyword evidence="6" id="KW-0408">Iron</keyword>
<dbReference type="Gene3D" id="2.40.170.20">
    <property type="entry name" value="TonB-dependent receptor, beta-barrel domain"/>
    <property type="match status" value="1"/>
</dbReference>
<evidence type="ECO:0008006" key="19">
    <source>
        <dbReference type="Google" id="ProtNLM"/>
    </source>
</evidence>
<evidence type="ECO:0000256" key="9">
    <source>
        <dbReference type="ARBA" id="ARBA00023136"/>
    </source>
</evidence>
<feature type="chain" id="PRO_5015900198" description="TonB-dependent receptor" evidence="14">
    <location>
        <begin position="45"/>
        <end position="784"/>
    </location>
</feature>
<dbReference type="InterPro" id="IPR000531">
    <property type="entry name" value="Beta-barrel_TonB"/>
</dbReference>
<keyword evidence="5 11" id="KW-0812">Transmembrane</keyword>
<dbReference type="SUPFAM" id="SSF56935">
    <property type="entry name" value="Porins"/>
    <property type="match status" value="1"/>
</dbReference>
<evidence type="ECO:0000256" key="5">
    <source>
        <dbReference type="ARBA" id="ARBA00022692"/>
    </source>
</evidence>
<evidence type="ECO:0000256" key="12">
    <source>
        <dbReference type="RuleBase" id="RU003357"/>
    </source>
</evidence>
<dbReference type="PANTHER" id="PTHR32552">
    <property type="entry name" value="FERRICHROME IRON RECEPTOR-RELATED"/>
    <property type="match status" value="1"/>
</dbReference>
<dbReference type="InterPro" id="IPR036942">
    <property type="entry name" value="Beta-barrel_TonB_sf"/>
</dbReference>
<keyword evidence="8 12" id="KW-0798">TonB box</keyword>
<evidence type="ECO:0000313" key="18">
    <source>
        <dbReference type="Proteomes" id="UP000249393"/>
    </source>
</evidence>
<evidence type="ECO:0000259" key="15">
    <source>
        <dbReference type="Pfam" id="PF00593"/>
    </source>
</evidence>
<dbReference type="Pfam" id="PF00593">
    <property type="entry name" value="TonB_dep_Rec_b-barrel"/>
    <property type="match status" value="1"/>
</dbReference>